<dbReference type="EMBL" id="MTYJ01000206">
    <property type="protein sequence ID" value="OWA50858.1"/>
    <property type="molecule type" value="Genomic_DNA"/>
</dbReference>
<proteinExistence type="predicted"/>
<feature type="non-terminal residue" evidence="1">
    <location>
        <position position="59"/>
    </location>
</feature>
<dbReference type="Proteomes" id="UP000192578">
    <property type="component" value="Unassembled WGS sequence"/>
</dbReference>
<reference evidence="2" key="1">
    <citation type="submission" date="2017-01" db="EMBL/GenBank/DDBJ databases">
        <title>Comparative genomics of anhydrobiosis in the tardigrade Hypsibius dujardini.</title>
        <authorList>
            <person name="Yoshida Y."/>
            <person name="Koutsovoulos G."/>
            <person name="Laetsch D."/>
            <person name="Stevens L."/>
            <person name="Kumar S."/>
            <person name="Horikawa D."/>
            <person name="Ishino K."/>
            <person name="Komine S."/>
            <person name="Tomita M."/>
            <person name="Blaxter M."/>
            <person name="Arakawa K."/>
        </authorList>
    </citation>
    <scope>NUCLEOTIDE SEQUENCE [LARGE SCALE GENOMIC DNA]</scope>
    <source>
        <strain evidence="2">Z151</strain>
    </source>
</reference>
<gene>
    <name evidence="1" type="ORF">BV898_20321</name>
</gene>
<dbReference type="AlphaFoldDB" id="A0A9X6NDW3"/>
<name>A0A9X6NDW3_HYPEX</name>
<evidence type="ECO:0000313" key="1">
    <source>
        <dbReference type="EMBL" id="OWA50858.1"/>
    </source>
</evidence>
<accession>A0A9X6NDW3</accession>
<protein>
    <submittedName>
        <fullName evidence="1">Uncharacterized protein</fullName>
    </submittedName>
</protein>
<evidence type="ECO:0000313" key="2">
    <source>
        <dbReference type="Proteomes" id="UP000192578"/>
    </source>
</evidence>
<sequence length="59" mass="6517">LQVNLAYYVEPHERMDHPNVIRPCTFMALLCGSDSITLNTGMADEHQNCTPPSASANQN</sequence>
<keyword evidence="2" id="KW-1185">Reference proteome</keyword>
<comment type="caution">
    <text evidence="1">The sequence shown here is derived from an EMBL/GenBank/DDBJ whole genome shotgun (WGS) entry which is preliminary data.</text>
</comment>
<organism evidence="1 2">
    <name type="scientific">Hypsibius exemplaris</name>
    <name type="common">Freshwater tardigrade</name>
    <dbReference type="NCBI Taxonomy" id="2072580"/>
    <lineage>
        <taxon>Eukaryota</taxon>
        <taxon>Metazoa</taxon>
        <taxon>Ecdysozoa</taxon>
        <taxon>Tardigrada</taxon>
        <taxon>Eutardigrada</taxon>
        <taxon>Parachela</taxon>
        <taxon>Hypsibioidea</taxon>
        <taxon>Hypsibiidae</taxon>
        <taxon>Hypsibius</taxon>
    </lineage>
</organism>